<name>A0A1M5SVE2_9BURK</name>
<dbReference type="AlphaFoldDB" id="A0A1M5SVE2"/>
<keyword evidence="6 10" id="KW-0808">Transferase</keyword>
<evidence type="ECO:0000256" key="4">
    <source>
        <dbReference type="ARBA" id="ARBA00020295"/>
    </source>
</evidence>
<dbReference type="GO" id="GO:0004134">
    <property type="term" value="F:4-alpha-glucanotransferase activity"/>
    <property type="evidence" value="ECO:0007669"/>
    <property type="project" value="UniProtKB-EC"/>
</dbReference>
<protein>
    <recommendedName>
        <fullName evidence="4 10">4-alpha-glucanotransferase</fullName>
        <ecNumber evidence="3 10">2.4.1.25</ecNumber>
    </recommendedName>
    <alternativeName>
        <fullName evidence="8 10">Amylomaltase</fullName>
    </alternativeName>
    <alternativeName>
        <fullName evidence="9 10">Disproportionating enzyme</fullName>
    </alternativeName>
</protein>
<dbReference type="Pfam" id="PF02446">
    <property type="entry name" value="Glyco_hydro_77"/>
    <property type="match status" value="1"/>
</dbReference>
<comment type="similarity">
    <text evidence="2 10">Belongs to the disproportionating enzyme family.</text>
</comment>
<organism evidence="12 13">
    <name type="scientific">Pollutimonas bauzanensis</name>
    <dbReference type="NCBI Taxonomy" id="658167"/>
    <lineage>
        <taxon>Bacteria</taxon>
        <taxon>Pseudomonadati</taxon>
        <taxon>Pseudomonadota</taxon>
        <taxon>Betaproteobacteria</taxon>
        <taxon>Burkholderiales</taxon>
        <taxon>Alcaligenaceae</taxon>
        <taxon>Pollutimonas</taxon>
    </lineage>
</organism>
<evidence type="ECO:0000256" key="1">
    <source>
        <dbReference type="ARBA" id="ARBA00000439"/>
    </source>
</evidence>
<keyword evidence="5 10" id="KW-0328">Glycosyltransferase</keyword>
<dbReference type="NCBIfam" id="TIGR00217">
    <property type="entry name" value="malQ"/>
    <property type="match status" value="1"/>
</dbReference>
<dbReference type="SUPFAM" id="SSF51445">
    <property type="entry name" value="(Trans)glycosidases"/>
    <property type="match status" value="1"/>
</dbReference>
<proteinExistence type="inferred from homology"/>
<evidence type="ECO:0000256" key="5">
    <source>
        <dbReference type="ARBA" id="ARBA00022676"/>
    </source>
</evidence>
<dbReference type="PANTHER" id="PTHR32438:SF5">
    <property type="entry name" value="4-ALPHA-GLUCANOTRANSFERASE DPE1, CHLOROPLASTIC_AMYLOPLASTIC"/>
    <property type="match status" value="1"/>
</dbReference>
<sequence length="744" mass="79333">MSSGAGQADPALLRLAEAAGLAPLWQDVYGRRHEVKEPVLRSMLATLGLPCASPGQIAASMGQLGSEAQAGAGAMLIATVNEAPAFRYAGSPLYTLTLEDGKQYIGRASPAGPGRVSIPAIGQAGYHSLAIGELQITLAVAPARCPSVGDLTGRRPVRPWGVAAQVYSLRRAPAGTGSSAPVWPGWESGGDFAALAVLARHAGQSGASALAISPVHAMFSADPQRYSPYAPSSRLFLNAAYIEPSIVMGAQAVSQAVGQMDPAWSCAAAQDTGRVDWHHVLPRRLKLLRRLFDNFLQHGPADLRQKFAAFRQRGGEALESHACYEALHAHHLAALGPASGWQDWPSELHDPRGPSVGAYAAAHAAEIGFHVFLQWLADSGMQLAQRHARDAGMPIGLIADLAIGTDPRGSHAWSKQGEMLAGVSVGAPPDLFQPRGQSWGLTAFSPRALRQTAYAAFIETLRAALAHAGGVRIDHILGLARMWLIPQAASPADGVYLRYPMDDMLRLLALEAWRHRAVVVGENLGTVPDGFNEALRRKGILGTSVLWFERSPETIREPDSESGRAREPEPKEAESVEAESVEAGAFVPPSRWSPYAMATPTTHDLPTITGWWAGRDLEWRGRLEQWPGEQRARQADARQHDKTALWRALLDAGCAGGPGAQPPCAAPRDAVLAFVARTPSPLAVFPLEDLLGLAEQPNLPGSGGEGEPAHPNWIQRLPVAVDEIFADADVVRGIAAIKQARRRA</sequence>
<evidence type="ECO:0000256" key="10">
    <source>
        <dbReference type="RuleBase" id="RU361207"/>
    </source>
</evidence>
<evidence type="ECO:0000256" key="8">
    <source>
        <dbReference type="ARBA" id="ARBA00031423"/>
    </source>
</evidence>
<evidence type="ECO:0000313" key="12">
    <source>
        <dbReference type="EMBL" id="SHH42512.1"/>
    </source>
</evidence>
<keyword evidence="13" id="KW-1185">Reference proteome</keyword>
<keyword evidence="7 10" id="KW-0119">Carbohydrate metabolism</keyword>
<gene>
    <name evidence="12" type="ORF">SAMN04488135_103196</name>
</gene>
<dbReference type="GO" id="GO:0005975">
    <property type="term" value="P:carbohydrate metabolic process"/>
    <property type="evidence" value="ECO:0007669"/>
    <property type="project" value="InterPro"/>
</dbReference>
<dbReference type="Proteomes" id="UP000184226">
    <property type="component" value="Unassembled WGS sequence"/>
</dbReference>
<evidence type="ECO:0000256" key="7">
    <source>
        <dbReference type="ARBA" id="ARBA00023277"/>
    </source>
</evidence>
<comment type="catalytic activity">
    <reaction evidence="1 10">
        <text>Transfers a segment of a (1-&gt;4)-alpha-D-glucan to a new position in an acceptor, which may be glucose or a (1-&gt;4)-alpha-D-glucan.</text>
        <dbReference type="EC" id="2.4.1.25"/>
    </reaction>
</comment>
<dbReference type="InterPro" id="IPR003385">
    <property type="entry name" value="Glyco_hydro_77"/>
</dbReference>
<dbReference type="RefSeq" id="WP_073102379.1">
    <property type="nucleotide sequence ID" value="NZ_FQXE01000003.1"/>
</dbReference>
<evidence type="ECO:0000256" key="11">
    <source>
        <dbReference type="SAM" id="MobiDB-lite"/>
    </source>
</evidence>
<dbReference type="InterPro" id="IPR017853">
    <property type="entry name" value="GH"/>
</dbReference>
<evidence type="ECO:0000313" key="13">
    <source>
        <dbReference type="Proteomes" id="UP000184226"/>
    </source>
</evidence>
<dbReference type="EC" id="2.4.1.25" evidence="3 10"/>
<evidence type="ECO:0000256" key="6">
    <source>
        <dbReference type="ARBA" id="ARBA00022679"/>
    </source>
</evidence>
<dbReference type="STRING" id="658167.SAMN04488135_103196"/>
<dbReference type="EMBL" id="FQXE01000003">
    <property type="protein sequence ID" value="SHH42512.1"/>
    <property type="molecule type" value="Genomic_DNA"/>
</dbReference>
<evidence type="ECO:0000256" key="3">
    <source>
        <dbReference type="ARBA" id="ARBA00012560"/>
    </source>
</evidence>
<reference evidence="12 13" key="1">
    <citation type="submission" date="2016-11" db="EMBL/GenBank/DDBJ databases">
        <authorList>
            <person name="Jaros S."/>
            <person name="Januszkiewicz K."/>
            <person name="Wedrychowicz H."/>
        </authorList>
    </citation>
    <scope>NUCLEOTIDE SEQUENCE [LARGE SCALE GENOMIC DNA]</scope>
    <source>
        <strain evidence="12 13">CGMCC 1.10190</strain>
    </source>
</reference>
<feature type="compositionally biased region" description="Basic and acidic residues" evidence="11">
    <location>
        <begin position="552"/>
        <end position="574"/>
    </location>
</feature>
<dbReference type="PANTHER" id="PTHR32438">
    <property type="entry name" value="4-ALPHA-GLUCANOTRANSFERASE DPE1, CHLOROPLASTIC/AMYLOPLASTIC"/>
    <property type="match status" value="1"/>
</dbReference>
<evidence type="ECO:0000256" key="9">
    <source>
        <dbReference type="ARBA" id="ARBA00031501"/>
    </source>
</evidence>
<evidence type="ECO:0000256" key="2">
    <source>
        <dbReference type="ARBA" id="ARBA00005684"/>
    </source>
</evidence>
<feature type="region of interest" description="Disordered" evidence="11">
    <location>
        <begin position="552"/>
        <end position="583"/>
    </location>
</feature>
<accession>A0A1M5SVE2</accession>
<dbReference type="Gene3D" id="3.20.20.80">
    <property type="entry name" value="Glycosidases"/>
    <property type="match status" value="1"/>
</dbReference>